<keyword evidence="3" id="KW-1185">Reference proteome</keyword>
<name>A0A5C5VT93_9BACT</name>
<accession>A0A5C5VT93</accession>
<evidence type="ECO:0000313" key="3">
    <source>
        <dbReference type="Proteomes" id="UP000318995"/>
    </source>
</evidence>
<proteinExistence type="predicted"/>
<evidence type="ECO:0000256" key="1">
    <source>
        <dbReference type="SAM" id="MobiDB-lite"/>
    </source>
</evidence>
<gene>
    <name evidence="2" type="ORF">Pla111_30510</name>
</gene>
<dbReference type="EMBL" id="SJPH01000009">
    <property type="protein sequence ID" value="TWT41337.1"/>
    <property type="molecule type" value="Genomic_DNA"/>
</dbReference>
<sequence length="73" mass="7994">MKSQKMIEKVANHRLQLTGCARVMMLLSVWNLLSAGGRQLSLLRYAQRSLFDEDTSGSPGNSFRAEAGPPNGT</sequence>
<reference evidence="2 3" key="1">
    <citation type="submission" date="2019-02" db="EMBL/GenBank/DDBJ databases">
        <title>Deep-cultivation of Planctomycetes and their phenomic and genomic characterization uncovers novel biology.</title>
        <authorList>
            <person name="Wiegand S."/>
            <person name="Jogler M."/>
            <person name="Boedeker C."/>
            <person name="Pinto D."/>
            <person name="Vollmers J."/>
            <person name="Rivas-Marin E."/>
            <person name="Kohn T."/>
            <person name="Peeters S.H."/>
            <person name="Heuer A."/>
            <person name="Rast P."/>
            <person name="Oberbeckmann S."/>
            <person name="Bunk B."/>
            <person name="Jeske O."/>
            <person name="Meyerdierks A."/>
            <person name="Storesund J.E."/>
            <person name="Kallscheuer N."/>
            <person name="Luecker S."/>
            <person name="Lage O.M."/>
            <person name="Pohl T."/>
            <person name="Merkel B.J."/>
            <person name="Hornburger P."/>
            <person name="Mueller R.-W."/>
            <person name="Bruemmer F."/>
            <person name="Labrenz M."/>
            <person name="Spormann A.M."/>
            <person name="Op Den Camp H."/>
            <person name="Overmann J."/>
            <person name="Amann R."/>
            <person name="Jetten M.S.M."/>
            <person name="Mascher T."/>
            <person name="Medema M.H."/>
            <person name="Devos D.P."/>
            <person name="Kaster A.-K."/>
            <person name="Ovreas L."/>
            <person name="Rohde M."/>
            <person name="Galperin M.Y."/>
            <person name="Jogler C."/>
        </authorList>
    </citation>
    <scope>NUCLEOTIDE SEQUENCE [LARGE SCALE GENOMIC DNA]</scope>
    <source>
        <strain evidence="2 3">Pla111</strain>
    </source>
</reference>
<evidence type="ECO:0000313" key="2">
    <source>
        <dbReference type="EMBL" id="TWT41337.1"/>
    </source>
</evidence>
<feature type="region of interest" description="Disordered" evidence="1">
    <location>
        <begin position="52"/>
        <end position="73"/>
    </location>
</feature>
<organism evidence="2 3">
    <name type="scientific">Botrimarina hoheduenensis</name>
    <dbReference type="NCBI Taxonomy" id="2528000"/>
    <lineage>
        <taxon>Bacteria</taxon>
        <taxon>Pseudomonadati</taxon>
        <taxon>Planctomycetota</taxon>
        <taxon>Planctomycetia</taxon>
        <taxon>Pirellulales</taxon>
        <taxon>Lacipirellulaceae</taxon>
        <taxon>Botrimarina</taxon>
    </lineage>
</organism>
<dbReference type="Proteomes" id="UP000318995">
    <property type="component" value="Unassembled WGS sequence"/>
</dbReference>
<dbReference type="AlphaFoldDB" id="A0A5C5VT93"/>
<protein>
    <submittedName>
        <fullName evidence="2">Uncharacterized protein</fullName>
    </submittedName>
</protein>
<comment type="caution">
    <text evidence="2">The sequence shown here is derived from an EMBL/GenBank/DDBJ whole genome shotgun (WGS) entry which is preliminary data.</text>
</comment>